<sequence>MTKKIILPLLFIVFISCNKKKETTANSEVLEAYLETPFDTLKLNEVNELSFKFISSKDYSTFDKEKLGFKLLDGCITFNSLDKAQYNKNNFDSKCDSILSKKTKLKDTFSIDFNFIPNKKGGGKFFLKLKEIVYLKPHKDSIRKMENEFFTEGEYYVIE</sequence>
<evidence type="ECO:0008006" key="3">
    <source>
        <dbReference type="Google" id="ProtNLM"/>
    </source>
</evidence>
<keyword evidence="2" id="KW-1185">Reference proteome</keyword>
<evidence type="ECO:0000313" key="1">
    <source>
        <dbReference type="EMBL" id="MDO5975488.1"/>
    </source>
</evidence>
<proteinExistence type="predicted"/>
<protein>
    <recommendedName>
        <fullName evidence="3">Lipoprotein</fullName>
    </recommendedName>
</protein>
<dbReference type="EMBL" id="JAUOEL010000005">
    <property type="protein sequence ID" value="MDO5975488.1"/>
    <property type="molecule type" value="Genomic_DNA"/>
</dbReference>
<dbReference type="Proteomes" id="UP001176806">
    <property type="component" value="Unassembled WGS sequence"/>
</dbReference>
<gene>
    <name evidence="1" type="ORF">Q4Q40_14930</name>
</gene>
<name>A0ABT8WQR5_9FLAO</name>
<organism evidence="1 2">
    <name type="scientific">Flavivirga jejuensis</name>
    <dbReference type="NCBI Taxonomy" id="870487"/>
    <lineage>
        <taxon>Bacteria</taxon>
        <taxon>Pseudomonadati</taxon>
        <taxon>Bacteroidota</taxon>
        <taxon>Flavobacteriia</taxon>
        <taxon>Flavobacteriales</taxon>
        <taxon>Flavobacteriaceae</taxon>
        <taxon>Flavivirga</taxon>
    </lineage>
</organism>
<dbReference type="PROSITE" id="PS51257">
    <property type="entry name" value="PROKAR_LIPOPROTEIN"/>
    <property type="match status" value="1"/>
</dbReference>
<comment type="caution">
    <text evidence="1">The sequence shown here is derived from an EMBL/GenBank/DDBJ whole genome shotgun (WGS) entry which is preliminary data.</text>
</comment>
<reference evidence="1" key="1">
    <citation type="submission" date="2023-07" db="EMBL/GenBank/DDBJ databases">
        <title>Two novel species in the genus Flavivirga.</title>
        <authorList>
            <person name="Kwon K."/>
        </authorList>
    </citation>
    <scope>NUCLEOTIDE SEQUENCE</scope>
    <source>
        <strain evidence="1">KACC 14158</strain>
    </source>
</reference>
<dbReference type="RefSeq" id="WP_303302694.1">
    <property type="nucleotide sequence ID" value="NZ_BAABDA010000050.1"/>
</dbReference>
<evidence type="ECO:0000313" key="2">
    <source>
        <dbReference type="Proteomes" id="UP001176806"/>
    </source>
</evidence>
<accession>A0ABT8WQR5</accession>